<evidence type="ECO:0000313" key="1">
    <source>
        <dbReference type="EMBL" id="AZI43208.1"/>
    </source>
</evidence>
<dbReference type="EMBL" id="CP034183">
    <property type="protein sequence ID" value="AZI43208.1"/>
    <property type="molecule type" value="Genomic_DNA"/>
</dbReference>
<dbReference type="RefSeq" id="WP_124871306.1">
    <property type="nucleotide sequence ID" value="NZ_CP034183.1"/>
</dbReference>
<gene>
    <name evidence="1" type="ORF">EHF33_11035</name>
</gene>
<reference evidence="1 2" key="1">
    <citation type="submission" date="2018-11" db="EMBL/GenBank/DDBJ databases">
        <title>Deinococcus shelandsis sp. nov., isolated from South Shetland Islands soil of Antarctica.</title>
        <authorList>
            <person name="Tian J."/>
        </authorList>
    </citation>
    <scope>NUCLEOTIDE SEQUENCE [LARGE SCALE GENOMIC DNA]</scope>
    <source>
        <strain evidence="1 2">S14-83T</strain>
    </source>
</reference>
<protein>
    <submittedName>
        <fullName evidence="1">Uncharacterized protein</fullName>
    </submittedName>
</protein>
<name>A0A3G8YCZ9_9DEIO</name>
<dbReference type="Proteomes" id="UP000276417">
    <property type="component" value="Chromosome 1"/>
</dbReference>
<dbReference type="AlphaFoldDB" id="A0A3G8YCZ9"/>
<dbReference type="InterPro" id="IPR010982">
    <property type="entry name" value="Lambda_DNA-bd_dom_sf"/>
</dbReference>
<proteinExistence type="predicted"/>
<sequence length="86" mass="9404">MSHEKIAEKQTTLVEVADKIGVGYATVLNMLNPSDESAPRGDILLAFCRHLDININLVAAALPETLTNTKTARKRLGNVQRATQVF</sequence>
<dbReference type="KEGG" id="dph:EHF33_11035"/>
<accession>A0A3G8YCZ9</accession>
<keyword evidence="2" id="KW-1185">Reference proteome</keyword>
<evidence type="ECO:0000313" key="2">
    <source>
        <dbReference type="Proteomes" id="UP000276417"/>
    </source>
</evidence>
<dbReference type="SUPFAM" id="SSF47413">
    <property type="entry name" value="lambda repressor-like DNA-binding domains"/>
    <property type="match status" value="1"/>
</dbReference>
<dbReference type="GO" id="GO:0003677">
    <property type="term" value="F:DNA binding"/>
    <property type="evidence" value="ECO:0007669"/>
    <property type="project" value="InterPro"/>
</dbReference>
<organism evidence="1 2">
    <name type="scientific">Deinococcus psychrotolerans</name>
    <dbReference type="NCBI Taxonomy" id="2489213"/>
    <lineage>
        <taxon>Bacteria</taxon>
        <taxon>Thermotogati</taxon>
        <taxon>Deinococcota</taxon>
        <taxon>Deinococci</taxon>
        <taxon>Deinococcales</taxon>
        <taxon>Deinococcaceae</taxon>
        <taxon>Deinococcus</taxon>
    </lineage>
</organism>